<name>A0A345SZZ8_9ACTN</name>
<gene>
    <name evidence="5" type="ORF">C7M71_019670</name>
</gene>
<dbReference type="Pfam" id="PF13490">
    <property type="entry name" value="zf-HC2"/>
    <property type="match status" value="1"/>
</dbReference>
<evidence type="ECO:0000313" key="5">
    <source>
        <dbReference type="EMBL" id="AXI79303.1"/>
    </source>
</evidence>
<evidence type="ECO:0000256" key="3">
    <source>
        <dbReference type="SAM" id="Phobius"/>
    </source>
</evidence>
<keyword evidence="6" id="KW-1185">Reference proteome</keyword>
<dbReference type="AlphaFoldDB" id="A0A345SZZ8"/>
<proteinExistence type="predicted"/>
<feature type="domain" description="Putative zinc-finger" evidence="4">
    <location>
        <begin position="57"/>
        <end position="85"/>
    </location>
</feature>
<keyword evidence="3" id="KW-0812">Transmembrane</keyword>
<sequence length="311" mass="31418">MSAERYAGSGRRSKVQQVRTDIGEIPEEQQTGALVALSNVGGSGGPDQPAEEHHLGDRLTGFVDGELDHDLRDRVQAHLATCPDCLAQAEEERRVKQLLAEAVTPEPSALLMSRLLAVGTDWPDGGDSAIGGSRLDGGSFGRGTGGGSFGGGAAFGTGGLASASPPPFGQPSPMTAQRGTNLRAMARLRGVVAPPDGRPAGTAAERAVRPSAPRGRRFAFAAAGAFSVAAVALTGFGGLGGVDATTDEPYGSRVSPIADTGAGADEVSPLNVPLRAPVQAGYPVSVPVPFITSALPAAPSPAAAGHLPHDR</sequence>
<accession>A0A345SZZ8</accession>
<dbReference type="InterPro" id="IPR027383">
    <property type="entry name" value="Znf_put"/>
</dbReference>
<organism evidence="5 6">
    <name type="scientific">Peterkaempfera bronchialis</name>
    <dbReference type="NCBI Taxonomy" id="2126346"/>
    <lineage>
        <taxon>Bacteria</taxon>
        <taxon>Bacillati</taxon>
        <taxon>Actinomycetota</taxon>
        <taxon>Actinomycetes</taxon>
        <taxon>Kitasatosporales</taxon>
        <taxon>Streptomycetaceae</taxon>
        <taxon>Peterkaempfera</taxon>
    </lineage>
</organism>
<keyword evidence="2" id="KW-0804">Transcription</keyword>
<reference evidence="6" key="1">
    <citation type="submission" date="2018-07" db="EMBL/GenBank/DDBJ databases">
        <title>Streptacidiphilus bronchialis DSM 106435 chromosome.</title>
        <authorList>
            <person name="Batra D."/>
            <person name="Gulvik C.A."/>
        </authorList>
    </citation>
    <scope>NUCLEOTIDE SEQUENCE [LARGE SCALE GENOMIC DNA]</scope>
    <source>
        <strain evidence="6">DSM 106435</strain>
    </source>
</reference>
<protein>
    <submittedName>
        <fullName evidence="5">Zf-HC2 domain-containing protein</fullName>
    </submittedName>
</protein>
<dbReference type="RefSeq" id="WP_114914446.1">
    <property type="nucleotide sequence ID" value="NZ_CP031264.1"/>
</dbReference>
<keyword evidence="3" id="KW-1133">Transmembrane helix</keyword>
<evidence type="ECO:0000313" key="6">
    <source>
        <dbReference type="Proteomes" id="UP000249340"/>
    </source>
</evidence>
<dbReference type="Gene3D" id="1.10.10.1320">
    <property type="entry name" value="Anti-sigma factor, zinc-finger domain"/>
    <property type="match status" value="1"/>
</dbReference>
<dbReference type="EMBL" id="CP031264">
    <property type="protein sequence ID" value="AXI79303.1"/>
    <property type="molecule type" value="Genomic_DNA"/>
</dbReference>
<dbReference type="KEGG" id="stri:C7M71_019670"/>
<evidence type="ECO:0000259" key="4">
    <source>
        <dbReference type="Pfam" id="PF13490"/>
    </source>
</evidence>
<dbReference type="OrthoDB" id="3743969at2"/>
<keyword evidence="1" id="KW-0805">Transcription regulation</keyword>
<feature type="transmembrane region" description="Helical" evidence="3">
    <location>
        <begin position="218"/>
        <end position="239"/>
    </location>
</feature>
<evidence type="ECO:0000256" key="1">
    <source>
        <dbReference type="ARBA" id="ARBA00023015"/>
    </source>
</evidence>
<keyword evidence="3" id="KW-0472">Membrane</keyword>
<dbReference type="Proteomes" id="UP000249340">
    <property type="component" value="Chromosome"/>
</dbReference>
<dbReference type="InterPro" id="IPR041916">
    <property type="entry name" value="Anti_sigma_zinc_sf"/>
</dbReference>
<evidence type="ECO:0000256" key="2">
    <source>
        <dbReference type="ARBA" id="ARBA00023163"/>
    </source>
</evidence>